<keyword evidence="1" id="KW-0378">Hydrolase</keyword>
<dbReference type="Pfam" id="PF12917">
    <property type="entry name" value="YfbR-like"/>
    <property type="match status" value="1"/>
</dbReference>
<proteinExistence type="predicted"/>
<sequence length="240" mass="27515">MMACIATYTNRRFNYIDVSEEDITLGDIAQGLSDECRFAGQIAHFYSVAQHAVYVSYLVPQEYALEALLHDATEAYCKDLPTPLKALLPEYKKIENRIDEVIRKKFNLPAEMSEVVNYADLVMLATERQFFALDRDNKWPILEGIPETDLIAISYVSPTKAKYLFIERYKELTGKEINYDAEIKIIDISPGGVYGRIYNDRVERKYGDGETINTSPVINYPTYQSDGFIKTINSVYRIIV</sequence>
<accession>A0A3B0M1R7</accession>
<dbReference type="EC" id="3.1.3.89" evidence="1"/>
<organism evidence="1">
    <name type="scientific">Arsenophonus endosymbiont of Trialeurodes vaporariorum</name>
    <dbReference type="NCBI Taxonomy" id="235567"/>
    <lineage>
        <taxon>Bacteria</taxon>
        <taxon>Pseudomonadati</taxon>
        <taxon>Pseudomonadota</taxon>
        <taxon>Gammaproteobacteria</taxon>
        <taxon>Enterobacterales</taxon>
        <taxon>Morganellaceae</taxon>
        <taxon>Arsenophonus</taxon>
    </lineage>
</organism>
<gene>
    <name evidence="1" type="primary">yfbR_2</name>
    <name evidence="1" type="ORF">ARTV_3011</name>
</gene>
<evidence type="ECO:0000313" key="1">
    <source>
        <dbReference type="EMBL" id="SSW96542.1"/>
    </source>
</evidence>
<name>A0A3B0M1R7_9GAMM</name>
<dbReference type="EMBL" id="UFQR01000020">
    <property type="protein sequence ID" value="SSW96542.1"/>
    <property type="molecule type" value="Genomic_DNA"/>
</dbReference>
<dbReference type="SUPFAM" id="SSF109604">
    <property type="entry name" value="HD-domain/PDEase-like"/>
    <property type="match status" value="1"/>
</dbReference>
<dbReference type="GO" id="GO:0002953">
    <property type="term" value="F:5'-deoxynucleotidase activity"/>
    <property type="evidence" value="ECO:0007669"/>
    <property type="project" value="UniProtKB-EC"/>
</dbReference>
<protein>
    <submittedName>
        <fullName evidence="1">5'-deoxynucleotidase YfbR</fullName>
        <ecNumber evidence="1">3.1.3.89</ecNumber>
    </submittedName>
</protein>
<reference evidence="1" key="1">
    <citation type="submission" date="2018-04" db="EMBL/GenBank/DDBJ databases">
        <authorList>
            <person name="Go L.Y."/>
            <person name="Mitchell J.A."/>
        </authorList>
    </citation>
    <scope>NUCLEOTIDE SEQUENCE</scope>
    <source>
        <strain evidence="1">ARTV</strain>
    </source>
</reference>
<dbReference type="AlphaFoldDB" id="A0A3B0M1R7"/>
<dbReference type="Gene3D" id="1.10.3210.10">
    <property type="entry name" value="Hypothetical protein af1432"/>
    <property type="match status" value="1"/>
</dbReference>